<evidence type="ECO:0000313" key="2">
    <source>
        <dbReference type="Proteomes" id="UP000275408"/>
    </source>
</evidence>
<dbReference type="GO" id="GO:1990504">
    <property type="term" value="P:dense core granule exocytosis"/>
    <property type="evidence" value="ECO:0007669"/>
    <property type="project" value="InterPro"/>
</dbReference>
<keyword evidence="2" id="KW-1185">Reference proteome</keyword>
<dbReference type="AlphaFoldDB" id="A0A3M6UWF8"/>
<organism evidence="1 2">
    <name type="scientific">Pocillopora damicornis</name>
    <name type="common">Cauliflower coral</name>
    <name type="synonym">Millepora damicornis</name>
    <dbReference type="NCBI Taxonomy" id="46731"/>
    <lineage>
        <taxon>Eukaryota</taxon>
        <taxon>Metazoa</taxon>
        <taxon>Cnidaria</taxon>
        <taxon>Anthozoa</taxon>
        <taxon>Hexacorallia</taxon>
        <taxon>Scleractinia</taxon>
        <taxon>Astrocoeniina</taxon>
        <taxon>Pocilloporidae</taxon>
        <taxon>Pocillopora</taxon>
    </lineage>
</organism>
<protein>
    <submittedName>
        <fullName evidence="1">Uncharacterized protein</fullName>
    </submittedName>
</protein>
<name>A0A3M6UWF8_POCDA</name>
<accession>A0A3M6UWF8</accession>
<comment type="caution">
    <text evidence="1">The sequence shown here is derived from an EMBL/GenBank/DDBJ whole genome shotgun (WGS) entry which is preliminary data.</text>
</comment>
<evidence type="ECO:0000313" key="1">
    <source>
        <dbReference type="EMBL" id="RMX58022.1"/>
    </source>
</evidence>
<reference evidence="1 2" key="1">
    <citation type="journal article" date="2018" name="Sci. Rep.">
        <title>Comparative analysis of the Pocillopora damicornis genome highlights role of immune system in coral evolution.</title>
        <authorList>
            <person name="Cunning R."/>
            <person name="Bay R.A."/>
            <person name="Gillette P."/>
            <person name="Baker A.C."/>
            <person name="Traylor-Knowles N."/>
        </authorList>
    </citation>
    <scope>NUCLEOTIDE SEQUENCE [LARGE SCALE GENOMIC DNA]</scope>
    <source>
        <strain evidence="1">RSMAS</strain>
        <tissue evidence="1">Whole animal</tissue>
    </source>
</reference>
<dbReference type="GO" id="GO:0016079">
    <property type="term" value="P:synaptic vesicle exocytosis"/>
    <property type="evidence" value="ECO:0007669"/>
    <property type="project" value="InterPro"/>
</dbReference>
<dbReference type="Proteomes" id="UP000275408">
    <property type="component" value="Unassembled WGS sequence"/>
</dbReference>
<feature type="non-terminal residue" evidence="1">
    <location>
        <position position="121"/>
    </location>
</feature>
<dbReference type="PANTHER" id="PTHR12166:SF8">
    <property type="entry name" value="CALCIUM-DEPENDENT SECRETION ACTIVATOR"/>
    <property type="match status" value="1"/>
</dbReference>
<proteinExistence type="predicted"/>
<dbReference type="InterPro" id="IPR033227">
    <property type="entry name" value="CAPS"/>
</dbReference>
<dbReference type="PANTHER" id="PTHR12166">
    <property type="entry name" value="CALCIUM-DEPENDENT SECRETION ACTIVATOR"/>
    <property type="match status" value="1"/>
</dbReference>
<dbReference type="EMBL" id="RCHS01000551">
    <property type="protein sequence ID" value="RMX58022.1"/>
    <property type="molecule type" value="Genomic_DNA"/>
</dbReference>
<dbReference type="OrthoDB" id="10063282at2759"/>
<dbReference type="GO" id="GO:0098793">
    <property type="term" value="C:presynapse"/>
    <property type="evidence" value="ECO:0007669"/>
    <property type="project" value="GOC"/>
</dbReference>
<gene>
    <name evidence="1" type="ORF">pdam_00020416</name>
</gene>
<sequence>RLPGFIHKDMETLFVEEQQAAISQLMGNLESQPVTKGLSDSKISMPFTRIKGPQHTISMVEVAVDDVDSVLSKSDVMLNFTIEVKSECDVDRLQSAELVYICSYVLLSFGQRAGRSCCIIP</sequence>
<dbReference type="STRING" id="46731.A0A3M6UWF8"/>
<feature type="non-terminal residue" evidence="1">
    <location>
        <position position="1"/>
    </location>
</feature>